<feature type="transmembrane region" description="Helical" evidence="2">
    <location>
        <begin position="608"/>
        <end position="630"/>
    </location>
</feature>
<feature type="transmembrane region" description="Helical" evidence="2">
    <location>
        <begin position="379"/>
        <end position="405"/>
    </location>
</feature>
<feature type="non-terminal residue" evidence="3">
    <location>
        <position position="1"/>
    </location>
</feature>
<comment type="caution">
    <text evidence="3">The sequence shown here is derived from an EMBL/GenBank/DDBJ whole genome shotgun (WGS) entry which is preliminary data.</text>
</comment>
<evidence type="ECO:0000313" key="4">
    <source>
        <dbReference type="Proteomes" id="UP001165082"/>
    </source>
</evidence>
<feature type="transmembrane region" description="Helical" evidence="2">
    <location>
        <begin position="689"/>
        <end position="708"/>
    </location>
</feature>
<feature type="transmembrane region" description="Helical" evidence="2">
    <location>
        <begin position="562"/>
        <end position="588"/>
    </location>
</feature>
<dbReference type="OrthoDB" id="10506542at2759"/>
<feature type="transmembrane region" description="Helical" evidence="2">
    <location>
        <begin position="757"/>
        <end position="775"/>
    </location>
</feature>
<evidence type="ECO:0000256" key="1">
    <source>
        <dbReference type="SAM" id="MobiDB-lite"/>
    </source>
</evidence>
<keyword evidence="4" id="KW-1185">Reference proteome</keyword>
<dbReference type="EMBL" id="BRXZ01000833">
    <property type="protein sequence ID" value="GMH55256.1"/>
    <property type="molecule type" value="Genomic_DNA"/>
</dbReference>
<name>A0A9W6ZNJ9_9STRA</name>
<evidence type="ECO:0000256" key="2">
    <source>
        <dbReference type="SAM" id="Phobius"/>
    </source>
</evidence>
<evidence type="ECO:0000313" key="3">
    <source>
        <dbReference type="EMBL" id="GMH55256.1"/>
    </source>
</evidence>
<dbReference type="AlphaFoldDB" id="A0A9W6ZNJ9"/>
<protein>
    <submittedName>
        <fullName evidence="3">Uncharacterized protein</fullName>
    </submittedName>
</protein>
<feature type="transmembrane region" description="Helical" evidence="2">
    <location>
        <begin position="715"/>
        <end position="737"/>
    </location>
</feature>
<keyword evidence="2" id="KW-0472">Membrane</keyword>
<gene>
    <name evidence="3" type="ORF">TrRE_jg1930</name>
</gene>
<feature type="compositionally biased region" description="Acidic residues" evidence="1">
    <location>
        <begin position="340"/>
        <end position="360"/>
    </location>
</feature>
<keyword evidence="2" id="KW-0812">Transmembrane</keyword>
<sequence>SVAPWIIGSLGIACVVQMYGVMLSVRGNYDLSMYRSFHTVPALWRESDAYLLKYRNWAYVDSPARNAYDYQCSEVMNIVVTNATLKESGGAYDLPLDDDGYVEANGVTHVYGKCAGCAISNVKEPGFVFDVGLWERGKGRVPTVHNCFHEMWVEPKFPDGRDDKPDDYLLYSDSPQFPGRFGEYYVDNYPFWEANGHCANSDYWYAEADEDGTRPLSFANIYNETKLRKENGGKKVRGTEYLSPYVSGIHSCTSCPPGFSLVVLGKVNMLEPRCDGVEEGNCRVGGLYHLNVGVCVRTFGEEGERAVEELRGDVRRWYAEKYGGADINVGHTERDRGDMGEELEEEEEGGAGGEEGEEGQGSEVGANKVKVSLERLETLWVATVGLLLLCQIVNVSILFLCGYSLRNILGWSRVYSGKTFKTASDAVGFDLLRLAAAALIAVAYTLEFGVPLDGTTEASTGEGVSNIYRHRHAFVNHMALNSANADISYLGWIRGQNVYRGNPPNGYNCDWEGAHNGERDCSWSDESFLRNGDFFRTNKMFGFAKQDDEAIVYKVQTLNAMVWAGIALVGSFTHRLVLVLRLLGRWIFNRVEDLMLGVYRRGGERDTWCWVGTRRILVAGIVGGVSYGIAKGLHLIGGGGGDDDVEVIKEGDCGEAGVSFEGGHRRLVTSVGFEEPCAEVNVGTTSSGLPFLLFFLVPFVPLAIAVLLQSPSFRTLFGVVELLYMFGFFVAASIQLLDAFAYMGENDGGYISWEMEVYALYYAILPVMSLPVIALKAKRVKDKVPRCCTAPCRLVWSGRT</sequence>
<reference evidence="3" key="1">
    <citation type="submission" date="2022-07" db="EMBL/GenBank/DDBJ databases">
        <title>Genome analysis of Parmales, a sister group of diatoms, reveals the evolutionary specialization of diatoms from phago-mixotrophs to photoautotrophs.</title>
        <authorList>
            <person name="Ban H."/>
            <person name="Sato S."/>
            <person name="Yoshikawa S."/>
            <person name="Kazumasa Y."/>
            <person name="Nakamura Y."/>
            <person name="Ichinomiya M."/>
            <person name="Saitoh K."/>
            <person name="Sato N."/>
            <person name="Blanc-Mathieu R."/>
            <person name="Endo H."/>
            <person name="Kuwata A."/>
            <person name="Ogata H."/>
        </authorList>
    </citation>
    <scope>NUCLEOTIDE SEQUENCE</scope>
</reference>
<proteinExistence type="predicted"/>
<dbReference type="Proteomes" id="UP001165082">
    <property type="component" value="Unassembled WGS sequence"/>
</dbReference>
<feature type="region of interest" description="Disordered" evidence="1">
    <location>
        <begin position="329"/>
        <end position="364"/>
    </location>
</feature>
<accession>A0A9W6ZNJ9</accession>
<organism evidence="3 4">
    <name type="scientific">Triparma retinervis</name>
    <dbReference type="NCBI Taxonomy" id="2557542"/>
    <lineage>
        <taxon>Eukaryota</taxon>
        <taxon>Sar</taxon>
        <taxon>Stramenopiles</taxon>
        <taxon>Ochrophyta</taxon>
        <taxon>Bolidophyceae</taxon>
        <taxon>Parmales</taxon>
        <taxon>Triparmaceae</taxon>
        <taxon>Triparma</taxon>
    </lineage>
</organism>
<keyword evidence="2" id="KW-1133">Transmembrane helix</keyword>